<keyword evidence="8" id="KW-1185">Reference proteome</keyword>
<dbReference type="InterPro" id="IPR022655">
    <property type="entry name" value="DUF1553"/>
</dbReference>
<dbReference type="AlphaFoldDB" id="A0A518FZS3"/>
<protein>
    <submittedName>
        <fullName evidence="7">Planctomycete cytochrome C</fullName>
    </submittedName>
</protein>
<dbReference type="PANTHER" id="PTHR35889">
    <property type="entry name" value="CYCLOINULO-OLIGOSACCHARIDE FRUCTANOTRANSFERASE-RELATED"/>
    <property type="match status" value="1"/>
</dbReference>
<evidence type="ECO:0000256" key="1">
    <source>
        <dbReference type="ARBA" id="ARBA00022617"/>
    </source>
</evidence>
<accession>A0A518FZS3</accession>
<evidence type="ECO:0000313" key="8">
    <source>
        <dbReference type="Proteomes" id="UP000318017"/>
    </source>
</evidence>
<dbReference type="OrthoDB" id="127107at2"/>
<keyword evidence="2 4" id="KW-0479">Metal-binding</keyword>
<keyword evidence="5" id="KW-0732">Signal</keyword>
<dbReference type="Gene3D" id="1.10.760.10">
    <property type="entry name" value="Cytochrome c-like domain"/>
    <property type="match status" value="1"/>
</dbReference>
<dbReference type="InterPro" id="IPR009056">
    <property type="entry name" value="Cyt_c-like_dom"/>
</dbReference>
<dbReference type="RefSeq" id="WP_145072595.1">
    <property type="nucleotide sequence ID" value="NZ_CP036298.1"/>
</dbReference>
<dbReference type="KEGG" id="ahel:Q31a_01470"/>
<keyword evidence="1 4" id="KW-0349">Heme</keyword>
<dbReference type="InterPro" id="IPR036909">
    <property type="entry name" value="Cyt_c-like_dom_sf"/>
</dbReference>
<evidence type="ECO:0000256" key="5">
    <source>
        <dbReference type="SAM" id="SignalP"/>
    </source>
</evidence>
<evidence type="ECO:0000256" key="3">
    <source>
        <dbReference type="ARBA" id="ARBA00023004"/>
    </source>
</evidence>
<evidence type="ECO:0000259" key="6">
    <source>
        <dbReference type="PROSITE" id="PS51007"/>
    </source>
</evidence>
<feature type="chain" id="PRO_5022046568" evidence="5">
    <location>
        <begin position="37"/>
        <end position="999"/>
    </location>
</feature>
<feature type="domain" description="Cytochrome c" evidence="6">
    <location>
        <begin position="32"/>
        <end position="130"/>
    </location>
</feature>
<feature type="signal peptide" evidence="5">
    <location>
        <begin position="1"/>
        <end position="36"/>
    </location>
</feature>
<proteinExistence type="predicted"/>
<evidence type="ECO:0000256" key="4">
    <source>
        <dbReference type="PROSITE-ProRule" id="PRU00433"/>
    </source>
</evidence>
<dbReference type="InterPro" id="IPR011429">
    <property type="entry name" value="Cyt_c_Planctomycete-type"/>
</dbReference>
<dbReference type="PANTHER" id="PTHR35889:SF3">
    <property type="entry name" value="F-BOX DOMAIN-CONTAINING PROTEIN"/>
    <property type="match status" value="1"/>
</dbReference>
<organism evidence="7 8">
    <name type="scientific">Aureliella helgolandensis</name>
    <dbReference type="NCBI Taxonomy" id="2527968"/>
    <lineage>
        <taxon>Bacteria</taxon>
        <taxon>Pseudomonadati</taxon>
        <taxon>Planctomycetota</taxon>
        <taxon>Planctomycetia</taxon>
        <taxon>Pirellulales</taxon>
        <taxon>Pirellulaceae</taxon>
        <taxon>Aureliella</taxon>
    </lineage>
</organism>
<dbReference type="Pfam" id="PF07635">
    <property type="entry name" value="PSCyt1"/>
    <property type="match status" value="1"/>
</dbReference>
<name>A0A518FZS3_9BACT</name>
<dbReference type="InterPro" id="IPR011444">
    <property type="entry name" value="DUF1549"/>
</dbReference>
<reference evidence="7 8" key="1">
    <citation type="submission" date="2019-02" db="EMBL/GenBank/DDBJ databases">
        <title>Deep-cultivation of Planctomycetes and their phenomic and genomic characterization uncovers novel biology.</title>
        <authorList>
            <person name="Wiegand S."/>
            <person name="Jogler M."/>
            <person name="Boedeker C."/>
            <person name="Pinto D."/>
            <person name="Vollmers J."/>
            <person name="Rivas-Marin E."/>
            <person name="Kohn T."/>
            <person name="Peeters S.H."/>
            <person name="Heuer A."/>
            <person name="Rast P."/>
            <person name="Oberbeckmann S."/>
            <person name="Bunk B."/>
            <person name="Jeske O."/>
            <person name="Meyerdierks A."/>
            <person name="Storesund J.E."/>
            <person name="Kallscheuer N."/>
            <person name="Luecker S."/>
            <person name="Lage O.M."/>
            <person name="Pohl T."/>
            <person name="Merkel B.J."/>
            <person name="Hornburger P."/>
            <person name="Mueller R.-W."/>
            <person name="Bruemmer F."/>
            <person name="Labrenz M."/>
            <person name="Spormann A.M."/>
            <person name="Op den Camp H."/>
            <person name="Overmann J."/>
            <person name="Amann R."/>
            <person name="Jetten M.S.M."/>
            <person name="Mascher T."/>
            <person name="Medema M.H."/>
            <person name="Devos D.P."/>
            <person name="Kaster A.-K."/>
            <person name="Ovreas L."/>
            <person name="Rohde M."/>
            <person name="Galperin M.Y."/>
            <person name="Jogler C."/>
        </authorList>
    </citation>
    <scope>NUCLEOTIDE SEQUENCE [LARGE SCALE GENOMIC DNA]</scope>
    <source>
        <strain evidence="7 8">Q31a</strain>
    </source>
</reference>
<evidence type="ECO:0000256" key="2">
    <source>
        <dbReference type="ARBA" id="ARBA00022723"/>
    </source>
</evidence>
<dbReference type="Pfam" id="PF07583">
    <property type="entry name" value="PSCyt2"/>
    <property type="match status" value="1"/>
</dbReference>
<dbReference type="Proteomes" id="UP000318017">
    <property type="component" value="Chromosome"/>
</dbReference>
<dbReference type="Pfam" id="PF07587">
    <property type="entry name" value="PSD1"/>
    <property type="match status" value="1"/>
</dbReference>
<gene>
    <name evidence="7" type="ORF">Q31a_01470</name>
</gene>
<dbReference type="SUPFAM" id="SSF46626">
    <property type="entry name" value="Cytochrome c"/>
    <property type="match status" value="1"/>
</dbReference>
<keyword evidence="3 4" id="KW-0408">Iron</keyword>
<dbReference type="GO" id="GO:0046872">
    <property type="term" value="F:metal ion binding"/>
    <property type="evidence" value="ECO:0007669"/>
    <property type="project" value="UniProtKB-KW"/>
</dbReference>
<dbReference type="GO" id="GO:0009055">
    <property type="term" value="F:electron transfer activity"/>
    <property type="evidence" value="ECO:0007669"/>
    <property type="project" value="InterPro"/>
</dbReference>
<evidence type="ECO:0000313" key="7">
    <source>
        <dbReference type="EMBL" id="QDV21868.1"/>
    </source>
</evidence>
<dbReference type="GO" id="GO:0020037">
    <property type="term" value="F:heme binding"/>
    <property type="evidence" value="ECO:0007669"/>
    <property type="project" value="InterPro"/>
</dbReference>
<sequence length="999" mass="109159" precursor="true">MNTPRRSSIAAAPTSRWPLRISGLLAALAIGTPAIADEEFFEKQVRPLLVKHCFECHSGAKSGGGLSLETAAGWQAGGESGTAIVPNKPDESLLIDAINYGSMEMPPADKGGKLSEDEIAVLTQWVAMGAPDPRSGMDTIGGMSRQQAEAWWAFQPLPDFAGEPTSEQIDALVNAESSRRSLSMAPPADKRTLIRRATYDLIGLPPRPEDVDRFLADDSADAFSKVVERLLASPQYGVRWGRHWLDVVRYADTAGENTDRPLPHAWRYRNWVLDAFNRDMPFDEFARLQICGDIAMNSGDGNARAEGIIATGYLAIARRFGHDIDKDIYLTHEDLIDNLGKNFLGLTLGCARCHDHKYDAVTAEDYYALYGIFASTRLSFPGCEPQGQPRDLVPLLDAAAVESLQADYAAKLASYEQQTQLLPQETIRLRDLATSATQLIAESQVDEGQSVALWTGEMGSDASAGKRCLTLRRGETLQLTVLPNEGHGADTTRVELEISRIGSRAAVWNVANLISTFASSGPAMADNGAAWCLLDVTDGPQFLNERKTMVSGQPSLGGWAIGDTPLSLVNASEDPVSVWTSLPGKSFFLHPGHLRNVAVAWVCPEDGEYQIQGTLTDSHPAAGLDGIAFRLEHIAAPKYGEGLVEIGKRLSSTTMQPPVPPAIPVAYAAVDSSPVDAPVQLRGDPEQPGDAVPRRWLSIFGGERVGMDGGSGRRDLADRIVQHPLFARVMVNRIWQNHFGRGLVATPNDFGTRGDPPTHPELLDWLAVQFRANGYRVKPLHRLIMLSAAYQRASSVPEELSSDMPRHNAIASAAPAAADPENLWLSHFSPRRLTAEEIRDTLLTASGQLDYSFAEAHPFPPAAEWAYTQHTPFNAVYETDRRSVFLMVQRQRRHPYLALFDGADPNSSTASRQATTVPTQALYFLNDPFFHAQAAAFASRTSGDEQIENAFRVLFQRAASDSEVQVAERFLASYPGTPSEKWSAFARVLMASNEFLYLD</sequence>
<dbReference type="PROSITE" id="PS51007">
    <property type="entry name" value="CYTC"/>
    <property type="match status" value="1"/>
</dbReference>
<dbReference type="EMBL" id="CP036298">
    <property type="protein sequence ID" value="QDV21868.1"/>
    <property type="molecule type" value="Genomic_DNA"/>
</dbReference>